<organism evidence="3 4">
    <name type="scientific">Hoylesella marshii DSM 16973 = JCM 13450</name>
    <dbReference type="NCBI Taxonomy" id="862515"/>
    <lineage>
        <taxon>Bacteria</taxon>
        <taxon>Pseudomonadati</taxon>
        <taxon>Bacteroidota</taxon>
        <taxon>Bacteroidia</taxon>
        <taxon>Bacteroidales</taxon>
        <taxon>Prevotellaceae</taxon>
        <taxon>Hoylesella</taxon>
    </lineage>
</organism>
<evidence type="ECO:0000313" key="3">
    <source>
        <dbReference type="EMBL" id="EFM01669.1"/>
    </source>
</evidence>
<dbReference type="SUPFAM" id="SSF52129">
    <property type="entry name" value="Caspase-like"/>
    <property type="match status" value="1"/>
</dbReference>
<dbReference type="OrthoDB" id="9809780at2"/>
<dbReference type="HOGENOM" id="CLU_004870_0_0_10"/>
<proteinExistence type="predicted"/>
<dbReference type="GO" id="GO:0006508">
    <property type="term" value="P:proteolysis"/>
    <property type="evidence" value="ECO:0007669"/>
    <property type="project" value="InterPro"/>
</dbReference>
<sequence length="1174" mass="129988">MALLLLFVGTVRAQKFFNLTAEEVKIDTVLPHFTYTQTLPVNHADSVYTVSIEYPEFIDMSAADVAAYHRLSDAVLPALPEMRQSRLSDRRQGLLKVDFCPLVFRNGQYRMLVSFMLRTTARPVLPAMQRIATRTPVPPASRYAAHSVLSSGKWAKIRVGASGVYRLSENLIRKAGFSDLSKVKIYGYGGALQNEKLTAADLERFDDLKEVPTCTVDGRRLFHAQGAVSWSSATATMRTRNPYSDYGYYFITETDAAPLTVTPDDFLSSFYPSPDDYHSLHEIDNYSWYHGGRNLFEDTPVYQGSSKDYTLSAPEQSAPGKLYISITAGNPAAADVSLNGTPLGRLSISTGKYDMGNAASSVFSGVTVGTTNTVTITTVSGGPVRLDHISLTFNNPRPAPVLASDTYPEPEYVYTITPQDLHADGAADMIIIIPASQKLLTQARRLADFHTRRDGMRVRIVPADELYNEFSSGTPDANAYRRYLKMLYDRYPTPDDMPKYLLLFGDCTWDNRMRTADWTSYSPDDFLLCFESENSFNKIYCYVDDGFFTLLDDGEGADPTESDMQDVAVGRFPVRTDEEAKAMVDKTIAYIDNTYAGDWQNMLVFMGDDGDDNLHMKDLDETATKVETAYPAYQVRRILWDSFRRERAATGNTYPEVTKLIKQQQAAGALIMDYAGHGAETSLSHEKVLMLNDFSAFRNDRLPLWITASCDIMPFDGVTPTIGEAAVLNPKGGAVAFFGTTRTVYANYNKVINMAFLRYVLSRNGGRNMTIGEAQRQTKNFLITSGQDCTVNKLQYSLLGDPALALKLPERKIVIDSINGTPITVGTVVPLPSGSITRVSGRVLSPDGTTEMTDFNGLVSAIVRDAKELIVCKKNDDETTSPMTYYDRTKILFSGSDSVKAGRFTFVFAVPMDINYIGGKGLINVYAMNAEHTQTANGYSEAFITTGGVTATNDSIGPSLYCYLNSPSFTSGARVNSTPYFVAKITDKDGINTTGNGIGHDLELTIDGDIEKTYILNNNFVYDFGSYTSGTTYYSLPELSEGLHTLRFRAWDILNNPSTVTLTFHVVKGLKSTIYSIDTTENPARNATTFIVNHDRMGSDVTVTIEVYDLMGCLVWSHSESGVSDTRAYTYPWNLIDTDGKRLHTGIYLYRIRVHGEGGSVASKVKKLVIINNK</sequence>
<keyword evidence="1" id="KW-0732">Signal</keyword>
<name>E0NT97_9BACT</name>
<accession>E0NT97</accession>
<evidence type="ECO:0000313" key="4">
    <source>
        <dbReference type="Proteomes" id="UP000004394"/>
    </source>
</evidence>
<dbReference type="eggNOG" id="COG1572">
    <property type="taxonomic scope" value="Bacteria"/>
</dbReference>
<evidence type="ECO:0000259" key="2">
    <source>
        <dbReference type="Pfam" id="PF01364"/>
    </source>
</evidence>
<reference evidence="3" key="1">
    <citation type="submission" date="2010-07" db="EMBL/GenBank/DDBJ databases">
        <authorList>
            <person name="Muzny D."/>
            <person name="Qin X."/>
            <person name="Deng J."/>
            <person name="Jiang H."/>
            <person name="Liu Y."/>
            <person name="Qu J."/>
            <person name="Song X.-Z."/>
            <person name="Zhang L."/>
            <person name="Thornton R."/>
            <person name="Coyle M."/>
            <person name="Francisco L."/>
            <person name="Jackson L."/>
            <person name="Javaid M."/>
            <person name="Korchina V."/>
            <person name="Kovar C."/>
            <person name="Mata R."/>
            <person name="Mathew T."/>
            <person name="Ngo R."/>
            <person name="Nguyen L."/>
            <person name="Nguyen N."/>
            <person name="Okwuonu G."/>
            <person name="Ongeri F."/>
            <person name="Pham C."/>
            <person name="Simmons D."/>
            <person name="Wilczek-Boney K."/>
            <person name="Hale W."/>
            <person name="Jakkamsetti A."/>
            <person name="Pham P."/>
            <person name="Ruth R."/>
            <person name="San Lucas F."/>
            <person name="Warren J."/>
            <person name="Zhang J."/>
            <person name="Zhao Z."/>
            <person name="Zhou C."/>
            <person name="Zhu D."/>
            <person name="Lee S."/>
            <person name="Bess C."/>
            <person name="Blankenburg K."/>
            <person name="Forbes L."/>
            <person name="Fu Q."/>
            <person name="Gubbala S."/>
            <person name="Hirani K."/>
            <person name="Jayaseelan J.C."/>
            <person name="Lara F."/>
            <person name="Munidasa M."/>
            <person name="Palculict T."/>
            <person name="Patil S."/>
            <person name="Pu L.-L."/>
            <person name="Saada N."/>
            <person name="Tang L."/>
            <person name="Weissenberger G."/>
            <person name="Zhu Y."/>
            <person name="Hemphill L."/>
            <person name="Shang Y."/>
            <person name="Youmans B."/>
            <person name="Ayvaz T."/>
            <person name="Ross M."/>
            <person name="Santibanez J."/>
            <person name="Aqrawi P."/>
            <person name="Gross S."/>
            <person name="Joshi V."/>
            <person name="Fowler G."/>
            <person name="Nazareth L."/>
            <person name="Reid J."/>
            <person name="Worley K."/>
            <person name="Petrosino J."/>
            <person name="Highlander S."/>
            <person name="Gibbs R."/>
        </authorList>
    </citation>
    <scope>NUCLEOTIDE SEQUENCE [LARGE SCALE GENOMIC DNA]</scope>
    <source>
        <strain evidence="3">DSM 16973</strain>
    </source>
</reference>
<dbReference type="EMBL" id="AEEI01000047">
    <property type="protein sequence ID" value="EFM01669.1"/>
    <property type="molecule type" value="Genomic_DNA"/>
</dbReference>
<dbReference type="STRING" id="862515.HMPREF0658_1399"/>
<dbReference type="InterPro" id="IPR029030">
    <property type="entry name" value="Caspase-like_dom_sf"/>
</dbReference>
<feature type="domain" description="Gingipain" evidence="2">
    <location>
        <begin position="430"/>
        <end position="806"/>
    </location>
</feature>
<dbReference type="NCBIfam" id="NF033707">
    <property type="entry name" value="T9SS_sortase"/>
    <property type="match status" value="1"/>
</dbReference>
<dbReference type="Gene3D" id="3.40.50.1460">
    <property type="match status" value="1"/>
</dbReference>
<protein>
    <recommendedName>
        <fullName evidence="2">Gingipain domain-containing protein</fullName>
    </recommendedName>
</protein>
<gene>
    <name evidence="3" type="ORF">HMPREF0658_1399</name>
</gene>
<dbReference type="BioCyc" id="PMAR862515-HMP:GMOO-1422-MONOMER"/>
<dbReference type="AlphaFoldDB" id="E0NT97"/>
<dbReference type="RefSeq" id="WP_006949499.1">
    <property type="nucleotide sequence ID" value="NZ_BAJI01000042.1"/>
</dbReference>
<evidence type="ECO:0000256" key="1">
    <source>
        <dbReference type="ARBA" id="ARBA00022729"/>
    </source>
</evidence>
<dbReference type="CDD" id="cd02258">
    <property type="entry name" value="Peptidase_C25_N"/>
    <property type="match status" value="1"/>
</dbReference>
<dbReference type="Gene3D" id="2.60.40.4070">
    <property type="match status" value="1"/>
</dbReference>
<dbReference type="MEROPS" id="C25.004"/>
<dbReference type="Gene3D" id="3.40.50.10390">
    <property type="entry name" value="Gingipain r, domain 1"/>
    <property type="match status" value="1"/>
</dbReference>
<keyword evidence="4" id="KW-1185">Reference proteome</keyword>
<dbReference type="InterPro" id="IPR029031">
    <property type="entry name" value="Gingipain_N_sf"/>
</dbReference>
<dbReference type="GO" id="GO:0008234">
    <property type="term" value="F:cysteine-type peptidase activity"/>
    <property type="evidence" value="ECO:0007669"/>
    <property type="project" value="InterPro"/>
</dbReference>
<dbReference type="Pfam" id="PF01364">
    <property type="entry name" value="Peptidase_C25"/>
    <property type="match status" value="1"/>
</dbReference>
<comment type="caution">
    <text evidence="3">The sequence shown here is derived from an EMBL/GenBank/DDBJ whole genome shotgun (WGS) entry which is preliminary data.</text>
</comment>
<dbReference type="InterPro" id="IPR001769">
    <property type="entry name" value="Gingipain"/>
</dbReference>
<dbReference type="Proteomes" id="UP000004394">
    <property type="component" value="Unassembled WGS sequence"/>
</dbReference>